<keyword evidence="2" id="KW-1185">Reference proteome</keyword>
<sequence>MRLNVLANVLRHPLRSIISQFQPYLPDEPHYPNNSDDVRYHRGTSSVIEMSNGKHMEVKLAANPSHLEVVNPVVLGQARACQTKWGDDGSRVMPILIHGDASMFQGSVREALGFSSLEDFRTGGTIHVVINNQIGFTTLAKRRFCRILHVSRSPIFHVNADDPEAVAKKVMRIAVEFHQTFHCDVTIDLVCYRRHGHNDGYSHEAKEQGRELLQRLKLVMKKIVLLYHQLKLKNK</sequence>
<protein>
    <submittedName>
        <fullName evidence="1">Uncharacterized protein</fullName>
    </submittedName>
</protein>
<gene>
    <name evidence="1" type="ORF">PsorP6_003641</name>
</gene>
<accession>A0ACC0VNS8</accession>
<evidence type="ECO:0000313" key="1">
    <source>
        <dbReference type="EMBL" id="KAI9907426.1"/>
    </source>
</evidence>
<name>A0ACC0VNS8_9STRA</name>
<proteinExistence type="predicted"/>
<organism evidence="1 2">
    <name type="scientific">Peronosclerospora sorghi</name>
    <dbReference type="NCBI Taxonomy" id="230839"/>
    <lineage>
        <taxon>Eukaryota</taxon>
        <taxon>Sar</taxon>
        <taxon>Stramenopiles</taxon>
        <taxon>Oomycota</taxon>
        <taxon>Peronosporomycetes</taxon>
        <taxon>Peronosporales</taxon>
        <taxon>Peronosporaceae</taxon>
        <taxon>Peronosclerospora</taxon>
    </lineage>
</organism>
<evidence type="ECO:0000313" key="2">
    <source>
        <dbReference type="Proteomes" id="UP001163321"/>
    </source>
</evidence>
<dbReference type="Proteomes" id="UP001163321">
    <property type="component" value="Chromosome 8"/>
</dbReference>
<reference evidence="1 2" key="1">
    <citation type="journal article" date="2022" name="bioRxiv">
        <title>The genome of the oomycete Peronosclerospora sorghi, a cosmopolitan pathogen of maize and sorghum, is inflated with dispersed pseudogenes.</title>
        <authorList>
            <person name="Fletcher K."/>
            <person name="Martin F."/>
            <person name="Isakeit T."/>
            <person name="Cavanaugh K."/>
            <person name="Magill C."/>
            <person name="Michelmore R."/>
        </authorList>
    </citation>
    <scope>NUCLEOTIDE SEQUENCE [LARGE SCALE GENOMIC DNA]</scope>
    <source>
        <strain evidence="1">P6</strain>
    </source>
</reference>
<dbReference type="EMBL" id="CM047587">
    <property type="protein sequence ID" value="KAI9907426.1"/>
    <property type="molecule type" value="Genomic_DNA"/>
</dbReference>
<comment type="caution">
    <text evidence="1">The sequence shown here is derived from an EMBL/GenBank/DDBJ whole genome shotgun (WGS) entry which is preliminary data.</text>
</comment>